<dbReference type="GO" id="GO:0019432">
    <property type="term" value="P:triglyceride biosynthetic process"/>
    <property type="evidence" value="ECO:0007669"/>
    <property type="project" value="TreeGrafter"/>
</dbReference>
<evidence type="ECO:0000259" key="16">
    <source>
        <dbReference type="Pfam" id="PF04116"/>
    </source>
</evidence>
<dbReference type="PANTHER" id="PTHR12317:SF0">
    <property type="entry name" value="ACYLTRANSFERASE"/>
    <property type="match status" value="1"/>
</dbReference>
<evidence type="ECO:0000256" key="8">
    <source>
        <dbReference type="ARBA" id="ARBA00022692"/>
    </source>
</evidence>
<keyword evidence="9" id="KW-0319">Glycerol metabolism</keyword>
<feature type="transmembrane region" description="Helical" evidence="15">
    <location>
        <begin position="111"/>
        <end position="128"/>
    </location>
</feature>
<feature type="transmembrane region" description="Helical" evidence="15">
    <location>
        <begin position="200"/>
        <end position="217"/>
    </location>
</feature>
<reference evidence="17 18" key="1">
    <citation type="journal article" date="2013" name="BMC Genomics">
        <title>Reconstruction of the lipid metabolism for the microalga Monoraphidium neglectum from its genome sequence reveals characteristics suitable for biofuel production.</title>
        <authorList>
            <person name="Bogen C."/>
            <person name="Al-Dilaimi A."/>
            <person name="Albersmeier A."/>
            <person name="Wichmann J."/>
            <person name="Grundmann M."/>
            <person name="Rupp O."/>
            <person name="Lauersen K.J."/>
            <person name="Blifernez-Klassen O."/>
            <person name="Kalinowski J."/>
            <person name="Goesmann A."/>
            <person name="Mussgnug J.H."/>
            <person name="Kruse O."/>
        </authorList>
    </citation>
    <scope>NUCLEOTIDE SEQUENCE [LARGE SCALE GENOMIC DNA]</scope>
    <source>
        <strain evidence="17 18">SAG 48.87</strain>
    </source>
</reference>
<evidence type="ECO:0000256" key="5">
    <source>
        <dbReference type="ARBA" id="ARBA00009324"/>
    </source>
</evidence>
<comment type="similarity">
    <text evidence="5">Belongs to the sterol desaturase family.</text>
</comment>
<dbReference type="GO" id="GO:0006071">
    <property type="term" value="P:glycerol metabolic process"/>
    <property type="evidence" value="ECO:0007669"/>
    <property type="project" value="UniProtKB-KW"/>
</dbReference>
<sequence>MPGFVIAWYNPTWDSWSYDFSFTRFLWYQIPCMMMHDTVFFWLHVWGHVNKWAFNNVHGYHHQRKARSGKNRGACAILNVAATAYDTWMDALGTSPPLALIAWLAFRQNNFWALFIPFHTAAIIFVMGHCGYELNLDDTVGAAFLALNPFLIVNKLTASTMKPMDHEMHHADPRVNFALFFTWWDEATGRSYPRQRRAPTLLLHAITTLGFFVPYVFYVEHAIWRSPLAFWSLVALQYLVPSIPRAFYQLLGCAAARFVTRLPAWDAVRRDFEVTYAPPGAPGALAADPSKRYIFCYQPWGIQARGAWYTFAGKGRGSPVAALADCKLAVLWSLPVAQQLAALCGCCDASWETLTELLTDETPKSVCLLPGGYAESYHAESYKVVLNKRRGFARLAAATGASLVPVIGIGEPFVCGEPCDSRLGLIFKAVLAYRPYPLKLVFGEPLEVREGEKPESLHARYCQALLALAKAHDVPLVIAE</sequence>
<evidence type="ECO:0000256" key="15">
    <source>
        <dbReference type="RuleBase" id="RU367023"/>
    </source>
</evidence>
<gene>
    <name evidence="17" type="ORF">MNEG_5153</name>
</gene>
<proteinExistence type="inferred from homology"/>
<dbReference type="Proteomes" id="UP000054498">
    <property type="component" value="Unassembled WGS sequence"/>
</dbReference>
<evidence type="ECO:0000256" key="1">
    <source>
        <dbReference type="ARBA" id="ARBA00004477"/>
    </source>
</evidence>
<dbReference type="GO" id="GO:0005506">
    <property type="term" value="F:iron ion binding"/>
    <property type="evidence" value="ECO:0007669"/>
    <property type="project" value="InterPro"/>
</dbReference>
<dbReference type="EMBL" id="KK100973">
    <property type="protein sequence ID" value="KIZ02802.1"/>
    <property type="molecule type" value="Genomic_DNA"/>
</dbReference>
<feature type="domain" description="Fatty acid hydroxylase" evidence="16">
    <location>
        <begin position="32"/>
        <end position="189"/>
    </location>
</feature>
<feature type="transmembrane region" description="Helical" evidence="15">
    <location>
        <begin position="140"/>
        <end position="158"/>
    </location>
</feature>
<dbReference type="EC" id="2.3.1.-" evidence="15"/>
<comment type="similarity">
    <text evidence="4 15">Belongs to the diacylglycerol acyltransferase family.</text>
</comment>
<evidence type="ECO:0000256" key="7">
    <source>
        <dbReference type="ARBA" id="ARBA00022679"/>
    </source>
</evidence>
<evidence type="ECO:0000256" key="10">
    <source>
        <dbReference type="ARBA" id="ARBA00022824"/>
    </source>
</evidence>
<keyword evidence="13 15" id="KW-0472">Membrane</keyword>
<keyword evidence="12" id="KW-0443">Lipid metabolism</keyword>
<dbReference type="InterPro" id="IPR007130">
    <property type="entry name" value="DAGAT"/>
</dbReference>
<keyword evidence="11 15" id="KW-1133">Transmembrane helix</keyword>
<dbReference type="InterPro" id="IPR006694">
    <property type="entry name" value="Fatty_acid_hydroxylase"/>
</dbReference>
<evidence type="ECO:0000256" key="12">
    <source>
        <dbReference type="ARBA" id="ARBA00023098"/>
    </source>
</evidence>
<evidence type="ECO:0000256" key="13">
    <source>
        <dbReference type="ARBA" id="ARBA00023136"/>
    </source>
</evidence>
<evidence type="ECO:0000313" key="17">
    <source>
        <dbReference type="EMBL" id="KIZ02802.1"/>
    </source>
</evidence>
<dbReference type="GO" id="GO:0004144">
    <property type="term" value="F:diacylglycerol O-acyltransferase activity"/>
    <property type="evidence" value="ECO:0007669"/>
    <property type="project" value="UniProtKB-ARBA"/>
</dbReference>
<keyword evidence="14" id="KW-0012">Acyltransferase</keyword>
<dbReference type="Pfam" id="PF03982">
    <property type="entry name" value="DAGAT"/>
    <property type="match status" value="1"/>
</dbReference>
<keyword evidence="6" id="KW-0444">Lipid biosynthesis</keyword>
<keyword evidence="8 15" id="KW-0812">Transmembrane</keyword>
<keyword evidence="10 15" id="KW-0256">Endoplasmic reticulum</keyword>
<dbReference type="AlphaFoldDB" id="A0A0D2MQV8"/>
<dbReference type="GeneID" id="25738030"/>
<dbReference type="GO" id="GO:0016491">
    <property type="term" value="F:oxidoreductase activity"/>
    <property type="evidence" value="ECO:0007669"/>
    <property type="project" value="InterPro"/>
</dbReference>
<evidence type="ECO:0000256" key="3">
    <source>
        <dbReference type="ARBA" id="ARBA00005189"/>
    </source>
</evidence>
<keyword evidence="18" id="KW-1185">Reference proteome</keyword>
<accession>A0A0D2MQV8</accession>
<evidence type="ECO:0000313" key="18">
    <source>
        <dbReference type="Proteomes" id="UP000054498"/>
    </source>
</evidence>
<dbReference type="KEGG" id="mng:MNEG_5153"/>
<comment type="subcellular location">
    <subcellularLocation>
        <location evidence="1 15">Endoplasmic reticulum membrane</location>
        <topology evidence="1 15">Multi-pass membrane protein</topology>
    </subcellularLocation>
</comment>
<evidence type="ECO:0000256" key="9">
    <source>
        <dbReference type="ARBA" id="ARBA00022798"/>
    </source>
</evidence>
<dbReference type="Pfam" id="PF04116">
    <property type="entry name" value="FA_hydroxylase"/>
    <property type="match status" value="1"/>
</dbReference>
<dbReference type="PANTHER" id="PTHR12317">
    <property type="entry name" value="DIACYLGLYCEROL O-ACYLTRANSFERASE"/>
    <property type="match status" value="1"/>
</dbReference>
<feature type="transmembrane region" description="Helical" evidence="15">
    <location>
        <begin position="25"/>
        <end position="46"/>
    </location>
</feature>
<evidence type="ECO:0000256" key="14">
    <source>
        <dbReference type="ARBA" id="ARBA00023315"/>
    </source>
</evidence>
<dbReference type="GO" id="GO:0005789">
    <property type="term" value="C:endoplasmic reticulum membrane"/>
    <property type="evidence" value="ECO:0007669"/>
    <property type="project" value="UniProtKB-SubCell"/>
</dbReference>
<evidence type="ECO:0000256" key="6">
    <source>
        <dbReference type="ARBA" id="ARBA00022516"/>
    </source>
</evidence>
<organism evidence="17 18">
    <name type="scientific">Monoraphidium neglectum</name>
    <dbReference type="NCBI Taxonomy" id="145388"/>
    <lineage>
        <taxon>Eukaryota</taxon>
        <taxon>Viridiplantae</taxon>
        <taxon>Chlorophyta</taxon>
        <taxon>core chlorophytes</taxon>
        <taxon>Chlorophyceae</taxon>
        <taxon>CS clade</taxon>
        <taxon>Sphaeropleales</taxon>
        <taxon>Selenastraceae</taxon>
        <taxon>Monoraphidium</taxon>
    </lineage>
</organism>
<comment type="pathway">
    <text evidence="3">Lipid metabolism.</text>
</comment>
<dbReference type="OrthoDB" id="1658724at2759"/>
<evidence type="ECO:0000256" key="2">
    <source>
        <dbReference type="ARBA" id="ARBA00004771"/>
    </source>
</evidence>
<evidence type="ECO:0000256" key="4">
    <source>
        <dbReference type="ARBA" id="ARBA00005420"/>
    </source>
</evidence>
<evidence type="ECO:0000256" key="11">
    <source>
        <dbReference type="ARBA" id="ARBA00022989"/>
    </source>
</evidence>
<comment type="pathway">
    <text evidence="2">Glycerolipid metabolism; triacylglycerol biosynthesis.</text>
</comment>
<keyword evidence="7 15" id="KW-0808">Transferase</keyword>
<name>A0A0D2MQV8_9CHLO</name>
<protein>
    <recommendedName>
        <fullName evidence="15">Acyltransferase</fullName>
        <ecNumber evidence="15">2.3.1.-</ecNumber>
    </recommendedName>
</protein>
<dbReference type="RefSeq" id="XP_013901821.1">
    <property type="nucleotide sequence ID" value="XM_014046367.1"/>
</dbReference>